<evidence type="ECO:0000256" key="7">
    <source>
        <dbReference type="ARBA" id="ARBA00029447"/>
    </source>
</evidence>
<comment type="subcellular location">
    <subcellularLocation>
        <location evidence="1">Cell membrane</location>
        <topology evidence="1">Multi-pass membrane protein</topology>
    </subcellularLocation>
</comment>
<dbReference type="PANTHER" id="PTHR32089:SF112">
    <property type="entry name" value="LYSOZYME-LIKE PROTEIN-RELATED"/>
    <property type="match status" value="1"/>
</dbReference>
<comment type="similarity">
    <text evidence="7">Belongs to the methyl-accepting chemotaxis (MCP) protein family.</text>
</comment>
<dbReference type="CDD" id="cd06225">
    <property type="entry name" value="HAMP"/>
    <property type="match status" value="1"/>
</dbReference>
<dbReference type="PANTHER" id="PTHR32089">
    <property type="entry name" value="METHYL-ACCEPTING CHEMOTAXIS PROTEIN MCPB"/>
    <property type="match status" value="1"/>
</dbReference>
<keyword evidence="3 9" id="KW-0812">Transmembrane</keyword>
<dbReference type="RefSeq" id="WP_354599635.1">
    <property type="nucleotide sequence ID" value="NZ_JBEWZI010000002.1"/>
</dbReference>
<evidence type="ECO:0000256" key="3">
    <source>
        <dbReference type="ARBA" id="ARBA00022692"/>
    </source>
</evidence>
<evidence type="ECO:0000256" key="6">
    <source>
        <dbReference type="ARBA" id="ARBA00023224"/>
    </source>
</evidence>
<name>A0ABV2TGY2_9RHOO</name>
<keyword evidence="4 9" id="KW-1133">Transmembrane helix</keyword>
<dbReference type="Pfam" id="PF00015">
    <property type="entry name" value="MCPsignal"/>
    <property type="match status" value="1"/>
</dbReference>
<sequence length="543" mass="59319">MFRLLSLRAKLRLINLVALAALLAIGLASLQARRETMMDGVRQQLRDQMSIVFTMFDYYRAQADAGKLPLDEAKKQALETLRKIRYQEKEFFSVGTMEPVMLMHPAVPALEGKNFGGLKDKNDKLFIAEMVDKVRKDGSAYVEYWWPKAGEKEPSPKLSYAQRYEGWDWLVNTGMYIDNIDQQFYRATAWFVGALIAVALLVMALSSLLGRSIVQRLGHMQEVMGKVASERDLTREIEAGQQDEFGKLGKSFSSLLGALRQSLQAIGSQASHLDEMAGGVADDSRAVSQSADQQSKAAQAAASTLEELTVSVSQIAERSSEISSLSARNSESTQHGNSRLAQLVQKVSEAEQVLSGGITQSVQAFSENMQQISQITGYVKEIADQTNLLALNAAIEAARAGEAGRGFAVVADEVRKLAENSAKSASQIESITHQLDEHYRNVGSNIEIGCRLLAESSEAAAVVVSVLDEARSTAEATCAGVAEINLSVAEQRSALEELARNTQVISDMAERNVAVAQRSSSTAEELERVSSDLVGTMGQYRYR</sequence>
<evidence type="ECO:0000256" key="4">
    <source>
        <dbReference type="ARBA" id="ARBA00022989"/>
    </source>
</evidence>
<dbReference type="SMART" id="SM00283">
    <property type="entry name" value="MA"/>
    <property type="match status" value="1"/>
</dbReference>
<keyword evidence="2" id="KW-1003">Cell membrane</keyword>
<evidence type="ECO:0000313" key="12">
    <source>
        <dbReference type="EMBL" id="MET7013181.1"/>
    </source>
</evidence>
<feature type="domain" description="Methyl-accepting transducer" evidence="10">
    <location>
        <begin position="269"/>
        <end position="506"/>
    </location>
</feature>
<protein>
    <submittedName>
        <fullName evidence="12">Methyl-accepting chemotaxis protein</fullName>
    </submittedName>
</protein>
<feature type="transmembrane region" description="Helical" evidence="9">
    <location>
        <begin position="189"/>
        <end position="210"/>
    </location>
</feature>
<evidence type="ECO:0000259" key="10">
    <source>
        <dbReference type="PROSITE" id="PS50111"/>
    </source>
</evidence>
<dbReference type="Gene3D" id="3.30.450.20">
    <property type="entry name" value="PAS domain"/>
    <property type="match status" value="1"/>
</dbReference>
<gene>
    <name evidence="12" type="ORF">ABXR19_03200</name>
</gene>
<dbReference type="SMART" id="SM01049">
    <property type="entry name" value="Cache_2"/>
    <property type="match status" value="1"/>
</dbReference>
<reference evidence="12 13" key="1">
    <citation type="submission" date="2024-07" db="EMBL/GenBank/DDBJ databases">
        <title>Uliginosibacterium flavum JJ3220;KACC:17644.</title>
        <authorList>
            <person name="Kim M.K."/>
        </authorList>
    </citation>
    <scope>NUCLEOTIDE SEQUENCE [LARGE SCALE GENOMIC DNA]</scope>
    <source>
        <strain evidence="12 13">KACC:17644</strain>
    </source>
</reference>
<keyword evidence="6 8" id="KW-0807">Transducer</keyword>
<keyword evidence="5 9" id="KW-0472">Membrane</keyword>
<evidence type="ECO:0000256" key="5">
    <source>
        <dbReference type="ARBA" id="ARBA00023136"/>
    </source>
</evidence>
<evidence type="ECO:0000256" key="8">
    <source>
        <dbReference type="PROSITE-ProRule" id="PRU00284"/>
    </source>
</evidence>
<proteinExistence type="inferred from homology"/>
<dbReference type="Gene3D" id="1.10.287.950">
    <property type="entry name" value="Methyl-accepting chemotaxis protein"/>
    <property type="match status" value="1"/>
</dbReference>
<dbReference type="PROSITE" id="PS50885">
    <property type="entry name" value="HAMP"/>
    <property type="match status" value="1"/>
</dbReference>
<evidence type="ECO:0000313" key="13">
    <source>
        <dbReference type="Proteomes" id="UP001549691"/>
    </source>
</evidence>
<dbReference type="InterPro" id="IPR003660">
    <property type="entry name" value="HAMP_dom"/>
</dbReference>
<dbReference type="Pfam" id="PF17200">
    <property type="entry name" value="sCache_2"/>
    <property type="match status" value="1"/>
</dbReference>
<keyword evidence="13" id="KW-1185">Reference proteome</keyword>
<feature type="domain" description="HAMP" evidence="11">
    <location>
        <begin position="211"/>
        <end position="264"/>
    </location>
</feature>
<dbReference type="SMART" id="SM00304">
    <property type="entry name" value="HAMP"/>
    <property type="match status" value="1"/>
</dbReference>
<evidence type="ECO:0000256" key="9">
    <source>
        <dbReference type="SAM" id="Phobius"/>
    </source>
</evidence>
<evidence type="ECO:0000256" key="2">
    <source>
        <dbReference type="ARBA" id="ARBA00022475"/>
    </source>
</evidence>
<comment type="caution">
    <text evidence="12">The sequence shown here is derived from an EMBL/GenBank/DDBJ whole genome shotgun (WGS) entry which is preliminary data.</text>
</comment>
<dbReference type="PROSITE" id="PS50111">
    <property type="entry name" value="CHEMOTAXIS_TRANSDUC_2"/>
    <property type="match status" value="1"/>
</dbReference>
<dbReference type="Pfam" id="PF00672">
    <property type="entry name" value="HAMP"/>
    <property type="match status" value="1"/>
</dbReference>
<dbReference type="InterPro" id="IPR033480">
    <property type="entry name" value="sCache_2"/>
</dbReference>
<dbReference type="InterPro" id="IPR004089">
    <property type="entry name" value="MCPsignal_dom"/>
</dbReference>
<organism evidence="12 13">
    <name type="scientific">Uliginosibacterium flavum</name>
    <dbReference type="NCBI Taxonomy" id="1396831"/>
    <lineage>
        <taxon>Bacteria</taxon>
        <taxon>Pseudomonadati</taxon>
        <taxon>Pseudomonadota</taxon>
        <taxon>Betaproteobacteria</taxon>
        <taxon>Rhodocyclales</taxon>
        <taxon>Zoogloeaceae</taxon>
        <taxon>Uliginosibacterium</taxon>
    </lineage>
</organism>
<dbReference type="EMBL" id="JBEWZI010000002">
    <property type="protein sequence ID" value="MET7013181.1"/>
    <property type="molecule type" value="Genomic_DNA"/>
</dbReference>
<evidence type="ECO:0000259" key="11">
    <source>
        <dbReference type="PROSITE" id="PS50885"/>
    </source>
</evidence>
<dbReference type="SUPFAM" id="SSF58104">
    <property type="entry name" value="Methyl-accepting chemotaxis protein (MCP) signaling domain"/>
    <property type="match status" value="1"/>
</dbReference>
<evidence type="ECO:0000256" key="1">
    <source>
        <dbReference type="ARBA" id="ARBA00004651"/>
    </source>
</evidence>
<accession>A0ABV2TGY2</accession>
<dbReference type="Proteomes" id="UP001549691">
    <property type="component" value="Unassembled WGS sequence"/>
</dbReference>